<comment type="caution">
    <text evidence="2">The sequence shown here is derived from an EMBL/GenBank/DDBJ whole genome shotgun (WGS) entry which is preliminary data.</text>
</comment>
<feature type="region of interest" description="Disordered" evidence="1">
    <location>
        <begin position="145"/>
        <end position="185"/>
    </location>
</feature>
<dbReference type="InParanoid" id="A0A1Y2GQ89"/>
<dbReference type="Proteomes" id="UP000193648">
    <property type="component" value="Unassembled WGS sequence"/>
</dbReference>
<dbReference type="EMBL" id="MCFF01000015">
    <property type="protein sequence ID" value="ORZ18387.1"/>
    <property type="molecule type" value="Genomic_DNA"/>
</dbReference>
<accession>A0A1Y2GQ89</accession>
<dbReference type="STRING" id="64571.A0A1Y2GQ89"/>
<dbReference type="GO" id="GO:0005085">
    <property type="term" value="F:guanyl-nucleotide exchange factor activity"/>
    <property type="evidence" value="ECO:0007669"/>
    <property type="project" value="InterPro"/>
</dbReference>
<reference evidence="2 3" key="1">
    <citation type="submission" date="2016-07" db="EMBL/GenBank/DDBJ databases">
        <title>Pervasive Adenine N6-methylation of Active Genes in Fungi.</title>
        <authorList>
            <consortium name="DOE Joint Genome Institute"/>
            <person name="Mondo S.J."/>
            <person name="Dannebaum R.O."/>
            <person name="Kuo R.C."/>
            <person name="Labutti K."/>
            <person name="Haridas S."/>
            <person name="Kuo A."/>
            <person name="Salamov A."/>
            <person name="Ahrendt S.R."/>
            <person name="Lipzen A."/>
            <person name="Sullivan W."/>
            <person name="Andreopoulos W.B."/>
            <person name="Clum A."/>
            <person name="Lindquist E."/>
            <person name="Daum C."/>
            <person name="Ramamoorthy G.K."/>
            <person name="Gryganskyi A."/>
            <person name="Culley D."/>
            <person name="Magnuson J.K."/>
            <person name="James T.Y."/>
            <person name="O'Malley M.A."/>
            <person name="Stajich J.E."/>
            <person name="Spatafora J.W."/>
            <person name="Visel A."/>
            <person name="Grigoriev I.V."/>
        </authorList>
    </citation>
    <scope>NUCLEOTIDE SEQUENCE [LARGE SCALE GENOMIC DNA]</scope>
    <source>
        <strain evidence="2 3">NRRL 3116</strain>
    </source>
</reference>
<dbReference type="OrthoDB" id="10252077at2759"/>
<gene>
    <name evidence="2" type="ORF">BCR41DRAFT_46501</name>
</gene>
<dbReference type="GO" id="GO:0005776">
    <property type="term" value="C:autophagosome"/>
    <property type="evidence" value="ECO:0007669"/>
    <property type="project" value="TreeGrafter"/>
</dbReference>
<dbReference type="GeneID" id="33572707"/>
<name>A0A1Y2GQ89_9FUNG</name>
<dbReference type="InterPro" id="IPR027819">
    <property type="entry name" value="C9orf72"/>
</dbReference>
<dbReference type="PROSITE" id="PS51835">
    <property type="entry name" value="DENN_C9ORF72"/>
    <property type="match status" value="1"/>
</dbReference>
<organism evidence="2 3">
    <name type="scientific">Lobosporangium transversale</name>
    <dbReference type="NCBI Taxonomy" id="64571"/>
    <lineage>
        <taxon>Eukaryota</taxon>
        <taxon>Fungi</taxon>
        <taxon>Fungi incertae sedis</taxon>
        <taxon>Mucoromycota</taxon>
        <taxon>Mortierellomycotina</taxon>
        <taxon>Mortierellomycetes</taxon>
        <taxon>Mortierellales</taxon>
        <taxon>Mortierellaceae</taxon>
        <taxon>Lobosporangium</taxon>
    </lineage>
</organism>
<dbReference type="GO" id="GO:0006897">
    <property type="term" value="P:endocytosis"/>
    <property type="evidence" value="ECO:0007669"/>
    <property type="project" value="TreeGrafter"/>
</dbReference>
<dbReference type="GO" id="GO:0006914">
    <property type="term" value="P:autophagy"/>
    <property type="evidence" value="ECO:0007669"/>
    <property type="project" value="TreeGrafter"/>
</dbReference>
<dbReference type="PANTHER" id="PTHR31855">
    <property type="entry name" value="GUANINE NUCLEOTIDE EXCHANGE C9ORF72"/>
    <property type="match status" value="1"/>
</dbReference>
<evidence type="ECO:0000313" key="3">
    <source>
        <dbReference type="Proteomes" id="UP000193648"/>
    </source>
</evidence>
<feature type="compositionally biased region" description="Polar residues" evidence="1">
    <location>
        <begin position="148"/>
        <end position="158"/>
    </location>
</feature>
<feature type="compositionally biased region" description="Gly residues" evidence="1">
    <location>
        <begin position="159"/>
        <end position="185"/>
    </location>
</feature>
<protein>
    <submittedName>
        <fullName evidence="2">Uncharacterized protein</fullName>
    </submittedName>
</protein>
<proteinExistence type="predicted"/>
<evidence type="ECO:0000313" key="2">
    <source>
        <dbReference type="EMBL" id="ORZ18387.1"/>
    </source>
</evidence>
<feature type="region of interest" description="Disordered" evidence="1">
    <location>
        <begin position="42"/>
        <end position="69"/>
    </location>
</feature>
<dbReference type="RefSeq" id="XP_021882182.1">
    <property type="nucleotide sequence ID" value="XM_022030866.1"/>
</dbReference>
<dbReference type="Pfam" id="PF15019">
    <property type="entry name" value="C9orf72-like"/>
    <property type="match status" value="1"/>
</dbReference>
<dbReference type="GO" id="GO:0005768">
    <property type="term" value="C:endosome"/>
    <property type="evidence" value="ECO:0007669"/>
    <property type="project" value="TreeGrafter"/>
</dbReference>
<keyword evidence="3" id="KW-1185">Reference proteome</keyword>
<dbReference type="AlphaFoldDB" id="A0A1Y2GQ89"/>
<dbReference type="PANTHER" id="PTHR31855:SF2">
    <property type="entry name" value="GUANINE NUCLEOTIDE EXCHANGE FACTOR C9ORF72"/>
    <property type="match status" value="1"/>
</dbReference>
<evidence type="ECO:0000256" key="1">
    <source>
        <dbReference type="SAM" id="MobiDB-lite"/>
    </source>
</evidence>
<sequence length="329" mass="36222">MINTLALFLSPEDRAKSCHARKQHRYIPDLFLQGIYTPSIGKPTQSHSGAGVDHETGLPNPYSSTRRSDRTGRLYHILSSPFPTTIVDTVRFKVEQTERFPNYARLRSDYRKDQVKTIVDRTISRVNAWNAASASNQAGYLYQGSMIPPQNFQRNSNTSGGGSGGGGGGNGGGGSDSGGFWGGGGSRRENNWTSIEWRGQKVVKPVQTSAPMVENLVRCVVGLPIEMREGFVRQWRRGLVKKASALVKFVKKEGLELAEQLEQQKRQKSRVLPTDHDSANADETTARLSLQAIFQQMGMESSDLSIVLGTAERLLPSITEFVSVHLGVE</sequence>